<dbReference type="KEGG" id="mpro:BJP34_29545"/>
<name>A0A1D8TZG7_9CYAN</name>
<feature type="domain" description="Co-chaperone DjlA N-terminal" evidence="1">
    <location>
        <begin position="35"/>
        <end position="138"/>
    </location>
</feature>
<dbReference type="OrthoDB" id="467734at2"/>
<proteinExistence type="predicted"/>
<dbReference type="InterPro" id="IPR029024">
    <property type="entry name" value="TerB-like"/>
</dbReference>
<accession>A0A1D8TZG7</accession>
<dbReference type="SUPFAM" id="SSF158682">
    <property type="entry name" value="TerB-like"/>
    <property type="match status" value="1"/>
</dbReference>
<dbReference type="AlphaFoldDB" id="A0A1D8TZG7"/>
<evidence type="ECO:0000259" key="1">
    <source>
        <dbReference type="Pfam" id="PF05099"/>
    </source>
</evidence>
<dbReference type="EMBL" id="CP017599">
    <property type="protein sequence ID" value="AOX03038.1"/>
    <property type="molecule type" value="Genomic_DNA"/>
</dbReference>
<protein>
    <recommendedName>
        <fullName evidence="1">Co-chaperone DjlA N-terminal domain-containing protein</fullName>
    </recommendedName>
</protein>
<dbReference type="Proteomes" id="UP000177870">
    <property type="component" value="Chromosome"/>
</dbReference>
<dbReference type="RefSeq" id="WP_070395431.1">
    <property type="nucleotide sequence ID" value="NZ_CP017599.1"/>
</dbReference>
<dbReference type="InterPro" id="IPR007791">
    <property type="entry name" value="DjlA_N"/>
</dbReference>
<reference evidence="3" key="1">
    <citation type="submission" date="2016-10" db="EMBL/GenBank/DDBJ databases">
        <title>Comparative genomics uncovers the prolific and rare metabolic potential of the cyanobacterial genus Moorea.</title>
        <authorList>
            <person name="Leao T."/>
            <person name="Castelao G."/>
            <person name="Korobeynikov A."/>
            <person name="Monroe E.A."/>
            <person name="Podell S."/>
            <person name="Glukhov E."/>
            <person name="Allen E."/>
            <person name="Gerwick W.H."/>
            <person name="Gerwick L."/>
        </authorList>
    </citation>
    <scope>NUCLEOTIDE SEQUENCE [LARGE SCALE GENOMIC DNA]</scope>
    <source>
        <strain evidence="3">PAL-8-15-08-1</strain>
    </source>
</reference>
<dbReference type="Pfam" id="PF05099">
    <property type="entry name" value="TerB"/>
    <property type="match status" value="1"/>
</dbReference>
<evidence type="ECO:0000313" key="3">
    <source>
        <dbReference type="Proteomes" id="UP000177870"/>
    </source>
</evidence>
<evidence type="ECO:0000313" key="2">
    <source>
        <dbReference type="EMBL" id="AOX03038.1"/>
    </source>
</evidence>
<dbReference type="Gene3D" id="1.10.3680.10">
    <property type="entry name" value="TerB-like"/>
    <property type="match status" value="1"/>
</dbReference>
<organism evidence="2 3">
    <name type="scientific">Moorena producens PAL-8-15-08-1</name>
    <dbReference type="NCBI Taxonomy" id="1458985"/>
    <lineage>
        <taxon>Bacteria</taxon>
        <taxon>Bacillati</taxon>
        <taxon>Cyanobacteriota</taxon>
        <taxon>Cyanophyceae</taxon>
        <taxon>Coleofasciculales</taxon>
        <taxon>Coleofasciculaceae</taxon>
        <taxon>Moorena</taxon>
    </lineage>
</organism>
<sequence>MTSGKSFQVTPYGQNRYNITQPVDFEVGVNYSGALMAIAGADGELAEAELQWYIDEQEMLLVESEEKKEYIEALRQFDWKNANVEELLTGLKYDFPLNFRRSMLYQAIKMCRADGNYHEKEKASVAKAAEILGIERSVAASLESLAEMEDSADRLRVALFETEV</sequence>
<gene>
    <name evidence="2" type="ORF">BJP34_29545</name>
</gene>
<dbReference type="STRING" id="1458985.BJP34_29545"/>